<comment type="caution">
    <text evidence="7">The sequence shown here is derived from an EMBL/GenBank/DDBJ whole genome shotgun (WGS) entry which is preliminary data.</text>
</comment>
<dbReference type="NCBIfam" id="TIGR02228">
    <property type="entry name" value="sigpep_I_arch"/>
    <property type="match status" value="1"/>
</dbReference>
<dbReference type="Gene3D" id="2.10.109.10">
    <property type="entry name" value="Umud Fragment, subunit A"/>
    <property type="match status" value="1"/>
</dbReference>
<keyword evidence="3 5" id="KW-1133">Transmembrane helix</keyword>
<organism evidence="7 8">
    <name type="scientific">Salarchaeum japonicum</name>
    <dbReference type="NCBI Taxonomy" id="555573"/>
    <lineage>
        <taxon>Archaea</taxon>
        <taxon>Methanobacteriati</taxon>
        <taxon>Methanobacteriota</taxon>
        <taxon>Stenosarchaea group</taxon>
        <taxon>Halobacteria</taxon>
        <taxon>Halobacteriales</taxon>
        <taxon>Halobacteriaceae</taxon>
    </lineage>
</organism>
<dbReference type="InterPro" id="IPR001733">
    <property type="entry name" value="Peptidase_S26B"/>
</dbReference>
<sequence length="184" mass="19828">MLTRDTLTRVAQYAGVALLLAVVVPSVVFAVPQVAGADNSYVVLSSSMSPTIHAGDAVVVDGVSPDDIDERDIITFHATGATADTGLVTHRVIDVVERDDGRYFRTQGDANEEPDGELVPAENVVGVVRFHIPYFGYLVQFVNTGNGMLLFVVVPAVLLVLNELWNFRTALTDDEDPDTPAEND</sequence>
<dbReference type="InterPro" id="IPR036286">
    <property type="entry name" value="LexA/Signal_pep-like_sf"/>
</dbReference>
<dbReference type="PRINTS" id="PR00728">
    <property type="entry name" value="SIGNALPTASE"/>
</dbReference>
<proteinExistence type="predicted"/>
<dbReference type="EMBL" id="BAAADU010000002">
    <property type="protein sequence ID" value="GAA0652608.1"/>
    <property type="molecule type" value="Genomic_DNA"/>
</dbReference>
<feature type="domain" description="Peptidase S26" evidence="6">
    <location>
        <begin position="22"/>
        <end position="80"/>
    </location>
</feature>
<name>A0AAV3T1Z5_9EURY</name>
<dbReference type="GO" id="GO:0004252">
    <property type="term" value="F:serine-type endopeptidase activity"/>
    <property type="evidence" value="ECO:0007669"/>
    <property type="project" value="InterPro"/>
</dbReference>
<feature type="transmembrane region" description="Helical" evidence="5">
    <location>
        <begin position="137"/>
        <end position="161"/>
    </location>
</feature>
<evidence type="ECO:0000256" key="2">
    <source>
        <dbReference type="ARBA" id="ARBA00022692"/>
    </source>
</evidence>
<evidence type="ECO:0000313" key="7">
    <source>
        <dbReference type="EMBL" id="GAA0652608.1"/>
    </source>
</evidence>
<evidence type="ECO:0000256" key="3">
    <source>
        <dbReference type="ARBA" id="ARBA00022989"/>
    </source>
</evidence>
<keyword evidence="4 5" id="KW-0472">Membrane</keyword>
<keyword evidence="2 5" id="KW-0812">Transmembrane</keyword>
<dbReference type="AlphaFoldDB" id="A0AAV3T1Z5"/>
<dbReference type="PANTHER" id="PTHR10806:SF6">
    <property type="entry name" value="SIGNAL PEPTIDASE COMPLEX CATALYTIC SUBUNIT SEC11"/>
    <property type="match status" value="1"/>
</dbReference>
<comment type="subcellular location">
    <subcellularLocation>
        <location evidence="1">Membrane</location>
    </subcellularLocation>
</comment>
<evidence type="ECO:0000256" key="4">
    <source>
        <dbReference type="ARBA" id="ARBA00023136"/>
    </source>
</evidence>
<evidence type="ECO:0000256" key="5">
    <source>
        <dbReference type="SAM" id="Phobius"/>
    </source>
</evidence>
<dbReference type="GO" id="GO:0006465">
    <property type="term" value="P:signal peptide processing"/>
    <property type="evidence" value="ECO:0007669"/>
    <property type="project" value="InterPro"/>
</dbReference>
<accession>A0AAV3T1Z5</accession>
<dbReference type="PANTHER" id="PTHR10806">
    <property type="entry name" value="SIGNAL PEPTIDASE COMPLEX CATALYTIC SUBUNIT SEC11"/>
    <property type="match status" value="1"/>
</dbReference>
<dbReference type="GeneID" id="68573843"/>
<dbReference type="RefSeq" id="WP_227260832.1">
    <property type="nucleotide sequence ID" value="NZ_BAAADU010000002.1"/>
</dbReference>
<gene>
    <name evidence="7" type="ORF">GCM10009019_14810</name>
</gene>
<dbReference type="Pfam" id="PF10502">
    <property type="entry name" value="Peptidase_S26"/>
    <property type="match status" value="1"/>
</dbReference>
<evidence type="ECO:0000259" key="6">
    <source>
        <dbReference type="Pfam" id="PF10502"/>
    </source>
</evidence>
<evidence type="ECO:0000256" key="1">
    <source>
        <dbReference type="ARBA" id="ARBA00004370"/>
    </source>
</evidence>
<dbReference type="SUPFAM" id="SSF51306">
    <property type="entry name" value="LexA/Signal peptidase"/>
    <property type="match status" value="1"/>
</dbReference>
<protein>
    <recommendedName>
        <fullName evidence="6">Peptidase S26 domain-containing protein</fullName>
    </recommendedName>
</protein>
<evidence type="ECO:0000313" key="8">
    <source>
        <dbReference type="Proteomes" id="UP001500194"/>
    </source>
</evidence>
<dbReference type="CDD" id="cd06530">
    <property type="entry name" value="S26_SPase_I"/>
    <property type="match status" value="1"/>
</dbReference>
<dbReference type="Proteomes" id="UP001500194">
    <property type="component" value="Unassembled WGS sequence"/>
</dbReference>
<reference evidence="7 8" key="1">
    <citation type="journal article" date="2019" name="Int. J. Syst. Evol. Microbiol.">
        <title>The Global Catalogue of Microorganisms (GCM) 10K type strain sequencing project: providing services to taxonomists for standard genome sequencing and annotation.</title>
        <authorList>
            <consortium name="The Broad Institute Genomics Platform"/>
            <consortium name="The Broad Institute Genome Sequencing Center for Infectious Disease"/>
            <person name="Wu L."/>
            <person name="Ma J."/>
        </authorList>
    </citation>
    <scope>NUCLEOTIDE SEQUENCE [LARGE SCALE GENOMIC DNA]</scope>
    <source>
        <strain evidence="7 8">JCM 16327</strain>
    </source>
</reference>
<keyword evidence="8" id="KW-1185">Reference proteome</keyword>
<dbReference type="GO" id="GO:0016020">
    <property type="term" value="C:membrane"/>
    <property type="evidence" value="ECO:0007669"/>
    <property type="project" value="UniProtKB-SubCell"/>
</dbReference>
<dbReference type="InterPro" id="IPR019533">
    <property type="entry name" value="Peptidase_S26"/>
</dbReference>